<evidence type="ECO:0000313" key="2">
    <source>
        <dbReference type="Proteomes" id="UP000243426"/>
    </source>
</evidence>
<evidence type="ECO:0000313" key="1">
    <source>
        <dbReference type="EMBL" id="SDR94101.1"/>
    </source>
</evidence>
<reference evidence="2" key="1">
    <citation type="submission" date="2016-10" db="EMBL/GenBank/DDBJ databases">
        <authorList>
            <person name="Varghese N."/>
            <person name="Submissions S."/>
        </authorList>
    </citation>
    <scope>NUCLEOTIDE SEQUENCE [LARGE SCALE GENOMIC DNA]</scope>
    <source>
        <strain evidence="2">2SM5</strain>
    </source>
</reference>
<dbReference type="OrthoDB" id="6873289at2"/>
<proteinExistence type="predicted"/>
<dbReference type="EMBL" id="LT629748">
    <property type="protein sequence ID" value="SDR94101.1"/>
    <property type="molecule type" value="Genomic_DNA"/>
</dbReference>
<dbReference type="STRING" id="797277.SAMN05216198_0811"/>
<sequence>MSAVLRLATLDQRHFQLHSTVLQQLTEHLQGLDALCRTLGVTPLSQFIDLTALEFQEAARLLASEDATLPPPDPETGLAWSIEDMDWYPISTGMTTIEALNGHLQRNRPREVSGVDHGQLLDSLTFCETCLRPLEAEGGQFHLAAGD</sequence>
<name>A0A1H1N4N1_9GAMM</name>
<dbReference type="AlphaFoldDB" id="A0A1H1N4N1"/>
<organism evidence="1 2">
    <name type="scientific">Halopseudomonas litoralis</name>
    <dbReference type="NCBI Taxonomy" id="797277"/>
    <lineage>
        <taxon>Bacteria</taxon>
        <taxon>Pseudomonadati</taxon>
        <taxon>Pseudomonadota</taxon>
        <taxon>Gammaproteobacteria</taxon>
        <taxon>Pseudomonadales</taxon>
        <taxon>Pseudomonadaceae</taxon>
        <taxon>Halopseudomonas</taxon>
    </lineage>
</organism>
<gene>
    <name evidence="1" type="ORF">SAMN05216198_0811</name>
</gene>
<dbReference type="Proteomes" id="UP000243426">
    <property type="component" value="Chromosome I"/>
</dbReference>
<protein>
    <submittedName>
        <fullName evidence="1">Uncharacterized protein</fullName>
    </submittedName>
</protein>
<accession>A0A1H1N4N1</accession>
<keyword evidence="2" id="KW-1185">Reference proteome</keyword>
<dbReference type="RefSeq" id="WP_090272145.1">
    <property type="nucleotide sequence ID" value="NZ_LT629748.1"/>
</dbReference>